<dbReference type="InterPro" id="IPR038735">
    <property type="entry name" value="MSMEG_1276-like_NTP-PPase_dom"/>
</dbReference>
<evidence type="ECO:0000313" key="3">
    <source>
        <dbReference type="Proteomes" id="UP000433575"/>
    </source>
</evidence>
<dbReference type="Proteomes" id="UP000480929">
    <property type="component" value="Unassembled WGS sequence"/>
</dbReference>
<evidence type="ECO:0008006" key="5">
    <source>
        <dbReference type="Google" id="ProtNLM"/>
    </source>
</evidence>
<organism evidence="1 3">
    <name type="scientific">Holdemania massiliensis</name>
    <dbReference type="NCBI Taxonomy" id="1468449"/>
    <lineage>
        <taxon>Bacteria</taxon>
        <taxon>Bacillati</taxon>
        <taxon>Bacillota</taxon>
        <taxon>Erysipelotrichia</taxon>
        <taxon>Erysipelotrichales</taxon>
        <taxon>Erysipelotrichaceae</taxon>
        <taxon>Holdemania</taxon>
    </lineage>
</organism>
<dbReference type="EMBL" id="WKPI01000002">
    <property type="protein sequence ID" value="MSC31980.1"/>
    <property type="molecule type" value="Genomic_DNA"/>
</dbReference>
<dbReference type="Proteomes" id="UP000433575">
    <property type="component" value="Unassembled WGS sequence"/>
</dbReference>
<dbReference type="SUPFAM" id="SSF101386">
    <property type="entry name" value="all-alpha NTP pyrophosphatases"/>
    <property type="match status" value="1"/>
</dbReference>
<dbReference type="EMBL" id="WKPJ01000002">
    <property type="protein sequence ID" value="MSA88225.1"/>
    <property type="molecule type" value="Genomic_DNA"/>
</dbReference>
<dbReference type="CDD" id="cd11532">
    <property type="entry name" value="NTP-PPase_COG4997"/>
    <property type="match status" value="1"/>
</dbReference>
<comment type="caution">
    <text evidence="1">The sequence shown here is derived from an EMBL/GenBank/DDBJ whole genome shotgun (WGS) entry which is preliminary data.</text>
</comment>
<protein>
    <recommendedName>
        <fullName evidence="5">Phosphoribosyl-ATP pyrophosphohydrolase</fullName>
    </recommendedName>
</protein>
<gene>
    <name evidence="2" type="ORF">GKD88_02435</name>
    <name evidence="1" type="ORF">GKE08_02635</name>
</gene>
<sequence>MQIHHNKLVRDRIPDIIRTEHQHCQTRTLTSSAYCTALKAKLVEEAMEVQNAEDHKALTEELADLSEVVDAVIRHFGLNEVEIQTVKKQKAHSRGRFEDRIFLEYVESDEGESNQL</sequence>
<dbReference type="AlphaFoldDB" id="A0A6N7S3K5"/>
<evidence type="ECO:0000313" key="4">
    <source>
        <dbReference type="Proteomes" id="UP000480929"/>
    </source>
</evidence>
<evidence type="ECO:0000313" key="2">
    <source>
        <dbReference type="EMBL" id="MSC31980.1"/>
    </source>
</evidence>
<keyword evidence="4" id="KW-1185">Reference proteome</keyword>
<dbReference type="RefSeq" id="WP_154237843.1">
    <property type="nucleotide sequence ID" value="NZ_CALJPI010000094.1"/>
</dbReference>
<dbReference type="OrthoDB" id="9813491at2"/>
<proteinExistence type="predicted"/>
<evidence type="ECO:0000313" key="1">
    <source>
        <dbReference type="EMBL" id="MSA88225.1"/>
    </source>
</evidence>
<reference evidence="3 4" key="1">
    <citation type="journal article" date="2019" name="Nat. Med.">
        <title>A library of human gut bacterial isolates paired with longitudinal multiomics data enables mechanistic microbiome research.</title>
        <authorList>
            <person name="Poyet M."/>
            <person name="Groussin M."/>
            <person name="Gibbons S.M."/>
            <person name="Avila-Pacheco J."/>
            <person name="Jiang X."/>
            <person name="Kearney S.M."/>
            <person name="Perrotta A.R."/>
            <person name="Berdy B."/>
            <person name="Zhao S."/>
            <person name="Lieberman T.D."/>
            <person name="Swanson P.K."/>
            <person name="Smith M."/>
            <person name="Roesemann S."/>
            <person name="Alexander J.E."/>
            <person name="Rich S.A."/>
            <person name="Livny J."/>
            <person name="Vlamakis H."/>
            <person name="Clish C."/>
            <person name="Bullock K."/>
            <person name="Deik A."/>
            <person name="Scott J."/>
            <person name="Pierce K.A."/>
            <person name="Xavier R.J."/>
            <person name="Alm E.J."/>
        </authorList>
    </citation>
    <scope>NUCLEOTIDE SEQUENCE [LARGE SCALE GENOMIC DNA]</scope>
    <source>
        <strain evidence="1 3">BIOML-A4</strain>
        <strain evidence="2 4">BIOML-A5</strain>
    </source>
</reference>
<accession>A0A6N7S3K5</accession>
<name>A0A6N7S3K5_9FIRM</name>